<dbReference type="OrthoDB" id="2736584at2"/>
<evidence type="ECO:0000313" key="1">
    <source>
        <dbReference type="EMBL" id="SIT66888.1"/>
    </source>
</evidence>
<dbReference type="InterPro" id="IPR038449">
    <property type="entry name" value="SirA_sf"/>
</dbReference>
<sequence>MRVYTIYEVKGDHRQFVIGRESLLEEMLGNGADGQPAHREDGREIRYLCRPISRDDVSETLMSRLDGRFPEMGREGEDLVFRHPVKGTIRIGFGPYSLSVGCEGTRMLDLDLFAGLAGSSGHYFAVKQGSRECGWLKPVRFWESGFVPVRELCGNSSR</sequence>
<keyword evidence="2" id="KW-1185">Reference proteome</keyword>
<dbReference type="AlphaFoldDB" id="A0A1U7PJ08"/>
<accession>A0A1U7PJ08</accession>
<evidence type="ECO:0008006" key="3">
    <source>
        <dbReference type="Google" id="ProtNLM"/>
    </source>
</evidence>
<protein>
    <recommendedName>
        <fullName evidence="3">Sporulation inhibitor of replication protein SirA</fullName>
    </recommendedName>
</protein>
<dbReference type="Proteomes" id="UP000187550">
    <property type="component" value="Unassembled WGS sequence"/>
</dbReference>
<dbReference type="STRING" id="550447.SAMN05428946_0140"/>
<name>A0A1U7PJ08_9BACI</name>
<gene>
    <name evidence="1" type="ORF">SAMN05428946_0140</name>
</gene>
<dbReference type="EMBL" id="FTPL01000001">
    <property type="protein sequence ID" value="SIT66888.1"/>
    <property type="molecule type" value="Genomic_DNA"/>
</dbReference>
<proteinExistence type="predicted"/>
<dbReference type="InterPro" id="IPR019683">
    <property type="entry name" value="SirA"/>
</dbReference>
<dbReference type="Gene3D" id="3.30.310.250">
    <property type="entry name" value="Sporulation inhibitor of replication protein SirA"/>
    <property type="match status" value="1"/>
</dbReference>
<evidence type="ECO:0000313" key="2">
    <source>
        <dbReference type="Proteomes" id="UP000187550"/>
    </source>
</evidence>
<organism evidence="1 2">
    <name type="scientific">Edaphobacillus lindanitolerans</name>
    <dbReference type="NCBI Taxonomy" id="550447"/>
    <lineage>
        <taxon>Bacteria</taxon>
        <taxon>Bacillati</taxon>
        <taxon>Bacillota</taxon>
        <taxon>Bacilli</taxon>
        <taxon>Bacillales</taxon>
        <taxon>Bacillaceae</taxon>
        <taxon>Edaphobacillus</taxon>
    </lineage>
</organism>
<reference evidence="2" key="1">
    <citation type="submission" date="2017-01" db="EMBL/GenBank/DDBJ databases">
        <authorList>
            <person name="Varghese N."/>
            <person name="Submissions S."/>
        </authorList>
    </citation>
    <scope>NUCLEOTIDE SEQUENCE [LARGE SCALE GENOMIC DNA]</scope>
    <source>
        <strain evidence="2">MNA4</strain>
    </source>
</reference>
<dbReference type="Pfam" id="PF10747">
    <property type="entry name" value="SirA"/>
    <property type="match status" value="1"/>
</dbReference>
<dbReference type="RefSeq" id="WP_076756458.1">
    <property type="nucleotide sequence ID" value="NZ_FTPL01000001.1"/>
</dbReference>